<sequence>MTASICVSSASTPSPTGLPEEVRLMIWKLVVPSRMSSCARTIWTDAYRVPRVWHQWHTEDRPWKHALLSLMLINKQTKQDIDGSVSKIQPTLVFCNHHHARRFFFPSIGSVMPRSDVGVPDVYVTHTIHRFNGVLQVESDSVEEQKTLLHRAIKSMLESGYGLHNVPESDLETTFLLEYERRLSAEHDPDCRNALESDLQELSLGTWRSEKKYETKHIHCTKIFKCVATGRVLSRVSSARV</sequence>
<comment type="caution">
    <text evidence="1">The sequence shown here is derived from an EMBL/GenBank/DDBJ whole genome shotgun (WGS) entry which is preliminary data.</text>
</comment>
<name>A0A0N1HRE8_9EURO</name>
<proteinExistence type="predicted"/>
<organism evidence="1 2">
    <name type="scientific">Cyphellophora attinorum</name>
    <dbReference type="NCBI Taxonomy" id="1664694"/>
    <lineage>
        <taxon>Eukaryota</taxon>
        <taxon>Fungi</taxon>
        <taxon>Dikarya</taxon>
        <taxon>Ascomycota</taxon>
        <taxon>Pezizomycotina</taxon>
        <taxon>Eurotiomycetes</taxon>
        <taxon>Chaetothyriomycetidae</taxon>
        <taxon>Chaetothyriales</taxon>
        <taxon>Cyphellophoraceae</taxon>
        <taxon>Cyphellophora</taxon>
    </lineage>
</organism>
<evidence type="ECO:0000313" key="2">
    <source>
        <dbReference type="Proteomes" id="UP000038010"/>
    </source>
</evidence>
<dbReference type="GeneID" id="28732834"/>
<keyword evidence="2" id="KW-1185">Reference proteome</keyword>
<dbReference type="Proteomes" id="UP000038010">
    <property type="component" value="Unassembled WGS sequence"/>
</dbReference>
<gene>
    <name evidence="1" type="ORF">AB675_12054</name>
</gene>
<protein>
    <submittedName>
        <fullName evidence="1">Uncharacterized protein</fullName>
    </submittedName>
</protein>
<dbReference type="VEuPathDB" id="FungiDB:AB675_12054"/>
<evidence type="ECO:0000313" key="1">
    <source>
        <dbReference type="EMBL" id="KPI38345.1"/>
    </source>
</evidence>
<dbReference type="EMBL" id="LFJN01000019">
    <property type="protein sequence ID" value="KPI38345.1"/>
    <property type="molecule type" value="Genomic_DNA"/>
</dbReference>
<dbReference type="RefSeq" id="XP_017998308.1">
    <property type="nucleotide sequence ID" value="XM_018140953.1"/>
</dbReference>
<accession>A0A0N1HRE8</accession>
<dbReference type="AlphaFoldDB" id="A0A0N1HRE8"/>
<reference evidence="1 2" key="1">
    <citation type="submission" date="2015-06" db="EMBL/GenBank/DDBJ databases">
        <title>Draft genome of the ant-associated black yeast Phialophora attae CBS 131958.</title>
        <authorList>
            <person name="Moreno L.F."/>
            <person name="Stielow B.J."/>
            <person name="de Hoog S."/>
            <person name="Vicente V.A."/>
            <person name="Weiss V.A."/>
            <person name="de Vries M."/>
            <person name="Cruz L.M."/>
            <person name="Souza E.M."/>
        </authorList>
    </citation>
    <scope>NUCLEOTIDE SEQUENCE [LARGE SCALE GENOMIC DNA]</scope>
    <source>
        <strain evidence="1 2">CBS 131958</strain>
    </source>
</reference>